<evidence type="ECO:0000256" key="4">
    <source>
        <dbReference type="PIRSR" id="PIRSR610708-1"/>
    </source>
</evidence>
<evidence type="ECO:0000256" key="2">
    <source>
        <dbReference type="ARBA" id="ARBA00022801"/>
    </source>
</evidence>
<evidence type="ECO:0000256" key="3">
    <source>
        <dbReference type="PIRNR" id="PIRNR021362"/>
    </source>
</evidence>
<dbReference type="GO" id="GO:0008253">
    <property type="term" value="F:5'-nucleotidase activity"/>
    <property type="evidence" value="ECO:0007669"/>
    <property type="project" value="InterPro"/>
</dbReference>
<dbReference type="AlphaFoldDB" id="A0A9C7LCG9"/>
<dbReference type="GO" id="GO:0009264">
    <property type="term" value="P:deoxyribonucleotide catabolic process"/>
    <property type="evidence" value="ECO:0007669"/>
    <property type="project" value="InterPro"/>
</dbReference>
<dbReference type="InterPro" id="IPR010708">
    <property type="entry name" value="5'(3')-deoxyribonucleotidase"/>
</dbReference>
<sequence length="186" mass="21883">MKFGFDIDDTLIQLRQHAFHLYNQKLNKQIDLEHFHGLKTLEIHEPFGLTAKEGGQLWNSLAEEIYFTECPPFPHAVEVLNSLVKAGHEIYYITARDKQYGDRTKEWLIKNGFPVDEEKFYCGMKDEEKIKIIQDLKLDYYFDDKPAVLETLLELPLKVFAIDNSYNKHVKTSRLTSWSDLEELIK</sequence>
<protein>
    <recommendedName>
        <fullName evidence="3">Nucleotidase</fullName>
        <ecNumber evidence="3">3.1.3.-</ecNumber>
    </recommendedName>
</protein>
<dbReference type="PIRSF" id="PIRSF021362">
    <property type="entry name" value="UCP021362_HAD"/>
    <property type="match status" value="1"/>
</dbReference>
<accession>A0A9C7LCG9</accession>
<dbReference type="Pfam" id="PF06941">
    <property type="entry name" value="NT5C"/>
    <property type="match status" value="1"/>
</dbReference>
<dbReference type="InterPro" id="IPR023214">
    <property type="entry name" value="HAD_sf"/>
</dbReference>
<dbReference type="PANTHER" id="PTHR35134">
    <property type="entry name" value="NUCLEOTIDASE YQFW-RELATED"/>
    <property type="match status" value="1"/>
</dbReference>
<dbReference type="InterPro" id="IPR036412">
    <property type="entry name" value="HAD-like_sf"/>
</dbReference>
<evidence type="ECO:0000313" key="6">
    <source>
        <dbReference type="Proteomes" id="UP000789845"/>
    </source>
</evidence>
<dbReference type="Gene3D" id="3.40.50.1000">
    <property type="entry name" value="HAD superfamily/HAD-like"/>
    <property type="match status" value="1"/>
</dbReference>
<keyword evidence="2 3" id="KW-0378">Hydrolase</keyword>
<dbReference type="EC" id="3.1.3.-" evidence="3"/>
<dbReference type="EMBL" id="CAKJTG010000041">
    <property type="protein sequence ID" value="CAG9610577.1"/>
    <property type="molecule type" value="Genomic_DNA"/>
</dbReference>
<proteinExistence type="inferred from homology"/>
<dbReference type="InterPro" id="IPR052419">
    <property type="entry name" value="5_3-deoxyribonucleotidase-like"/>
</dbReference>
<gene>
    <name evidence="5" type="ORF">NEOCIP111885_04352</name>
</gene>
<evidence type="ECO:0000256" key="1">
    <source>
        <dbReference type="ARBA" id="ARBA00009589"/>
    </source>
</evidence>
<dbReference type="Proteomes" id="UP000789845">
    <property type="component" value="Unassembled WGS sequence"/>
</dbReference>
<keyword evidence="6" id="KW-1185">Reference proteome</keyword>
<evidence type="ECO:0000313" key="5">
    <source>
        <dbReference type="EMBL" id="CAG9610577.1"/>
    </source>
</evidence>
<dbReference type="PANTHER" id="PTHR35134:SF2">
    <property type="entry name" value="NUCLEOTIDASE YQFW-RELATED"/>
    <property type="match status" value="1"/>
</dbReference>
<dbReference type="SUPFAM" id="SSF56784">
    <property type="entry name" value="HAD-like"/>
    <property type="match status" value="1"/>
</dbReference>
<feature type="active site" description="Nucleophile" evidence="4">
    <location>
        <position position="6"/>
    </location>
</feature>
<organism evidence="5 6">
    <name type="scientific">Pseudoneobacillus rhizosphaerae</name>
    <dbReference type="NCBI Taxonomy" id="2880968"/>
    <lineage>
        <taxon>Bacteria</taxon>
        <taxon>Bacillati</taxon>
        <taxon>Bacillota</taxon>
        <taxon>Bacilli</taxon>
        <taxon>Bacillales</taxon>
        <taxon>Bacillaceae</taxon>
        <taxon>Pseudoneobacillus</taxon>
    </lineage>
</organism>
<feature type="active site" description="Proton donor" evidence="4">
    <location>
        <position position="8"/>
    </location>
</feature>
<comment type="similarity">
    <text evidence="1 3">Belongs to the 5'(3')-deoxyribonucleotidase family.</text>
</comment>
<dbReference type="InterPro" id="IPR009206">
    <property type="entry name" value="Nucleotidase_putative"/>
</dbReference>
<name>A0A9C7LCG9_9BACI</name>
<comment type="caution">
    <text evidence="5">The sequence shown here is derived from an EMBL/GenBank/DDBJ whole genome shotgun (WGS) entry which is preliminary data.</text>
</comment>
<reference evidence="5" key="1">
    <citation type="submission" date="2021-10" db="EMBL/GenBank/DDBJ databases">
        <authorList>
            <person name="Criscuolo A."/>
        </authorList>
    </citation>
    <scope>NUCLEOTIDE SEQUENCE</scope>
    <source>
        <strain evidence="5">CIP111885</strain>
    </source>
</reference>
<dbReference type="RefSeq" id="WP_230498939.1">
    <property type="nucleotide sequence ID" value="NZ_CAKJTG010000041.1"/>
</dbReference>